<dbReference type="SUPFAM" id="SSF100950">
    <property type="entry name" value="NagB/RpiA/CoA transferase-like"/>
    <property type="match status" value="1"/>
</dbReference>
<keyword evidence="1" id="KW-0678">Repressor</keyword>
<dbReference type="PANTHER" id="PTHR30363:SF4">
    <property type="entry name" value="GLYCEROL-3-PHOSPHATE REGULON REPRESSOR"/>
    <property type="match status" value="1"/>
</dbReference>
<evidence type="ECO:0000313" key="4">
    <source>
        <dbReference type="Proteomes" id="UP000324996"/>
    </source>
</evidence>
<dbReference type="InterPro" id="IPR014036">
    <property type="entry name" value="DeoR-like_C"/>
</dbReference>
<evidence type="ECO:0000256" key="1">
    <source>
        <dbReference type="ARBA" id="ARBA00022491"/>
    </source>
</evidence>
<organism evidence="3 4">
    <name type="scientific">Iodidimonas nitroreducens</name>
    <dbReference type="NCBI Taxonomy" id="1236968"/>
    <lineage>
        <taxon>Bacteria</taxon>
        <taxon>Pseudomonadati</taxon>
        <taxon>Pseudomonadota</taxon>
        <taxon>Alphaproteobacteria</taxon>
        <taxon>Iodidimonadales</taxon>
        <taxon>Iodidimonadaceae</taxon>
        <taxon>Iodidimonas</taxon>
    </lineage>
</organism>
<dbReference type="SMART" id="SM01134">
    <property type="entry name" value="DeoRC"/>
    <property type="match status" value="1"/>
</dbReference>
<dbReference type="InterPro" id="IPR037171">
    <property type="entry name" value="NagB/RpiA_transferase-like"/>
</dbReference>
<evidence type="ECO:0000259" key="2">
    <source>
        <dbReference type="Pfam" id="PF00455"/>
    </source>
</evidence>
<dbReference type="InterPro" id="IPR050313">
    <property type="entry name" value="Carb_Metab_HTH_regulators"/>
</dbReference>
<keyword evidence="4" id="KW-1185">Reference proteome</keyword>
<dbReference type="AlphaFoldDB" id="A0A5A7NAV0"/>
<accession>A0A5A7NAV0</accession>
<dbReference type="PANTHER" id="PTHR30363">
    <property type="entry name" value="HTH-TYPE TRANSCRIPTIONAL REGULATOR SRLR-RELATED"/>
    <property type="match status" value="1"/>
</dbReference>
<sequence length="186" mass="19851">MHSDSKEAIGRALAEQIPDNSSLFINVGTTTEAAGHALINRCNGLKIITNNLNVAIEASNKADFEVIVTGGRVRGADKAVVGASAVDMIEQFMVDFAIVGISGIDSTGNLLDFDYREVRVAQAILRNARTVYLLADSTKFGRNALVKMGHVSQLTALFTDQHPPKPIADLLDRHGVRVIVSGPTAP</sequence>
<dbReference type="Pfam" id="PF00455">
    <property type="entry name" value="DeoRC"/>
    <property type="match status" value="1"/>
</dbReference>
<feature type="domain" description="DeoR-like transcriptional repressor C-terminal sensor" evidence="2">
    <location>
        <begin position="2"/>
        <end position="161"/>
    </location>
</feature>
<dbReference type="Gene3D" id="3.40.50.1360">
    <property type="match status" value="1"/>
</dbReference>
<dbReference type="Proteomes" id="UP000324996">
    <property type="component" value="Unassembled WGS sequence"/>
</dbReference>
<comment type="caution">
    <text evidence="3">The sequence shown here is derived from an EMBL/GenBank/DDBJ whole genome shotgun (WGS) entry which is preliminary data.</text>
</comment>
<proteinExistence type="predicted"/>
<name>A0A5A7NAV0_9PROT</name>
<reference evidence="3 4" key="1">
    <citation type="submission" date="2019-09" db="EMBL/GenBank/DDBJ databases">
        <title>NBRP : Genome information of microbial organism related human and environment.</title>
        <authorList>
            <person name="Hattori M."/>
            <person name="Oshima K."/>
            <person name="Inaba H."/>
            <person name="Suda W."/>
            <person name="Sakamoto M."/>
            <person name="Iino T."/>
            <person name="Kitahara M."/>
            <person name="Oshida Y."/>
            <person name="Iida T."/>
            <person name="Kudo T."/>
            <person name="Itoh T."/>
            <person name="Ohkuma M."/>
        </authorList>
    </citation>
    <scope>NUCLEOTIDE SEQUENCE [LARGE SCALE GENOMIC DNA]</scope>
    <source>
        <strain evidence="3 4">Q-1</strain>
    </source>
</reference>
<protein>
    <recommendedName>
        <fullName evidence="2">DeoR-like transcriptional repressor C-terminal sensor domain-containing protein</fullName>
    </recommendedName>
</protein>
<dbReference type="EMBL" id="BKCN01000007">
    <property type="protein sequence ID" value="GER04086.1"/>
    <property type="molecule type" value="Genomic_DNA"/>
</dbReference>
<evidence type="ECO:0000313" key="3">
    <source>
        <dbReference type="EMBL" id="GER04086.1"/>
    </source>
</evidence>
<gene>
    <name evidence="3" type="ORF">JCM17846_17680</name>
</gene>